<gene>
    <name evidence="2" type="ORF">EAS64_41760</name>
</gene>
<evidence type="ECO:0000313" key="2">
    <source>
        <dbReference type="EMBL" id="TVY99095.1"/>
    </source>
</evidence>
<reference evidence="2 3" key="1">
    <citation type="submission" date="2018-11" db="EMBL/GenBank/DDBJ databases">
        <title>Trebonia kvetii gen.nov., sp.nov., a novel acidophilic actinobacterium, and proposal of the new actinobacterial family Treboniaceae fam. nov.</title>
        <authorList>
            <person name="Rapoport D."/>
            <person name="Sagova-Mareckova M."/>
            <person name="Sedlacek I."/>
            <person name="Provaznik J."/>
            <person name="Kralova S."/>
            <person name="Pavlinic D."/>
            <person name="Benes V."/>
            <person name="Kopecky J."/>
        </authorList>
    </citation>
    <scope>NUCLEOTIDE SEQUENCE [LARGE SCALE GENOMIC DNA]</scope>
    <source>
        <strain evidence="2 3">15Tr583</strain>
    </source>
</reference>
<evidence type="ECO:0000259" key="1">
    <source>
        <dbReference type="Pfam" id="PF20114"/>
    </source>
</evidence>
<keyword evidence="2" id="KW-0808">Transferase</keyword>
<feature type="domain" description="DUF6504" evidence="1">
    <location>
        <begin position="3"/>
        <end position="93"/>
    </location>
</feature>
<sequence>MGRVYGDPVEVHTRQDGRPVRFAWRGRLYAVRAVQEHWIVNRAWWRESVPVPAHPELEFWRVEASPGQDQPTGIYELRRDIAAGTWTLRRIDD</sequence>
<evidence type="ECO:0000313" key="3">
    <source>
        <dbReference type="Proteomes" id="UP000460272"/>
    </source>
</evidence>
<proteinExistence type="predicted"/>
<accession>A0A6P2BM25</accession>
<dbReference type="RefSeq" id="WP_145862266.1">
    <property type="nucleotide sequence ID" value="NZ_RPFW01000013.1"/>
</dbReference>
<name>A0A6P2BM25_9ACTN</name>
<keyword evidence="3" id="KW-1185">Reference proteome</keyword>
<dbReference type="Pfam" id="PF20114">
    <property type="entry name" value="DUF6504"/>
    <property type="match status" value="1"/>
</dbReference>
<comment type="caution">
    <text evidence="2">The sequence shown here is derived from an EMBL/GenBank/DDBJ whole genome shotgun (WGS) entry which is preliminary data.</text>
</comment>
<dbReference type="AlphaFoldDB" id="A0A6P2BM25"/>
<dbReference type="OrthoDB" id="5243842at2"/>
<dbReference type="EMBL" id="RPFW01000013">
    <property type="protein sequence ID" value="TVY99095.1"/>
    <property type="molecule type" value="Genomic_DNA"/>
</dbReference>
<dbReference type="InterPro" id="IPR045443">
    <property type="entry name" value="DUF6504"/>
</dbReference>
<dbReference type="Proteomes" id="UP000460272">
    <property type="component" value="Unassembled WGS sequence"/>
</dbReference>
<dbReference type="GO" id="GO:0016740">
    <property type="term" value="F:transferase activity"/>
    <property type="evidence" value="ECO:0007669"/>
    <property type="project" value="UniProtKB-KW"/>
</dbReference>
<organism evidence="2 3">
    <name type="scientific">Trebonia kvetii</name>
    <dbReference type="NCBI Taxonomy" id="2480626"/>
    <lineage>
        <taxon>Bacteria</taxon>
        <taxon>Bacillati</taxon>
        <taxon>Actinomycetota</taxon>
        <taxon>Actinomycetes</taxon>
        <taxon>Streptosporangiales</taxon>
        <taxon>Treboniaceae</taxon>
        <taxon>Trebonia</taxon>
    </lineage>
</organism>
<protein>
    <submittedName>
        <fullName evidence="2">Nucleotidyltransferase</fullName>
    </submittedName>
</protein>